<reference evidence="2" key="1">
    <citation type="journal article" date="2019" name="Int. J. Syst. Evol. Microbiol.">
        <title>The Global Catalogue of Microorganisms (GCM) 10K type strain sequencing project: providing services to taxonomists for standard genome sequencing and annotation.</title>
        <authorList>
            <consortium name="The Broad Institute Genomics Platform"/>
            <consortium name="The Broad Institute Genome Sequencing Center for Infectious Disease"/>
            <person name="Wu L."/>
            <person name="Ma J."/>
        </authorList>
    </citation>
    <scope>NUCLEOTIDE SEQUENCE [LARGE SCALE GENOMIC DNA]</scope>
    <source>
        <strain evidence="2">KCTC 13193</strain>
    </source>
</reference>
<protein>
    <submittedName>
        <fullName evidence="1">Uncharacterized protein</fullName>
    </submittedName>
</protein>
<gene>
    <name evidence="1" type="ORF">ACFODW_05085</name>
</gene>
<dbReference type="EMBL" id="JBHRRZ010000009">
    <property type="protein sequence ID" value="MFC2947726.1"/>
    <property type="molecule type" value="Genomic_DNA"/>
</dbReference>
<evidence type="ECO:0000313" key="1">
    <source>
        <dbReference type="EMBL" id="MFC2947726.1"/>
    </source>
</evidence>
<dbReference type="RefSeq" id="WP_390304016.1">
    <property type="nucleotide sequence ID" value="NZ_JBHRRZ010000009.1"/>
</dbReference>
<evidence type="ECO:0000313" key="2">
    <source>
        <dbReference type="Proteomes" id="UP001595387"/>
    </source>
</evidence>
<accession>A0ABV7A472</accession>
<proteinExistence type="predicted"/>
<name>A0ABV7A472_9BACI</name>
<dbReference type="Proteomes" id="UP001595387">
    <property type="component" value="Unassembled WGS sequence"/>
</dbReference>
<comment type="caution">
    <text evidence="1">The sequence shown here is derived from an EMBL/GenBank/DDBJ whole genome shotgun (WGS) entry which is preliminary data.</text>
</comment>
<organism evidence="1 2">
    <name type="scientific">Virgibacillus sediminis</name>
    <dbReference type="NCBI Taxonomy" id="202260"/>
    <lineage>
        <taxon>Bacteria</taxon>
        <taxon>Bacillati</taxon>
        <taxon>Bacillota</taxon>
        <taxon>Bacilli</taxon>
        <taxon>Bacillales</taxon>
        <taxon>Bacillaceae</taxon>
        <taxon>Virgibacillus</taxon>
    </lineage>
</organism>
<sequence>MMDVDKLPKSVKKAVRYIKQDAPDEKLLQIKKVIDKAFDYRERQSEKN</sequence>
<keyword evidence="2" id="KW-1185">Reference proteome</keyword>